<comment type="cofactor">
    <cofactor evidence="1">
        <name>[4Fe-4S] cluster</name>
        <dbReference type="ChEBI" id="CHEBI:49883"/>
    </cofactor>
</comment>
<dbReference type="SUPFAM" id="SSF102114">
    <property type="entry name" value="Radical SAM enzymes"/>
    <property type="match status" value="1"/>
</dbReference>
<sequence>MRGRWPYEEKPLIVFWESTKACLLACKHCRAEALTEPQPGELSTQEALALVDQVVEFGRPYPILVITGGDPLMRRDFWRILEYAVSQGLRVAVAPSVTPLLTREVVRRMARMGVARISISIDSGLPDVHDAIRGVPGTFKASVNIVREALAAGLPVQINTTVMKPTVDSLPETLKLLLDMGVDVWEVFYVVPTGRAARMLDLTPSEWEDVSNYLYDASRYGVLVRTVEGPMFRRIALTRRLLENMGLDWRNRLRPGSLYHKLARKTLELLGDPPGEARAQTTGTRDGKGVIFVSNKGLVYPSGFLPYPVGDVRKSSLKEIYQSSPELKRLRKAVFKGRCGQCEFSQLCGGSRARAYSYTGDPLGEDPACAYRLGEFRSLLQELGVGEADVYRLVEKLGHGRIL</sequence>
<evidence type="ECO:0000256" key="6">
    <source>
        <dbReference type="ARBA" id="ARBA00023014"/>
    </source>
</evidence>
<evidence type="ECO:0000313" key="9">
    <source>
        <dbReference type="Proteomes" id="UP000291213"/>
    </source>
</evidence>
<reference evidence="8 9" key="1">
    <citation type="submission" date="2017-02" db="EMBL/GenBank/DDBJ databases">
        <title>isolation and characterization of a novel temperate virus Aeropyrum globular virus 1 infecting hyperthermophilic archaeon Aeropyrum.</title>
        <authorList>
            <person name="Yumiya M."/>
            <person name="Yoshida T."/>
            <person name="Sako Y."/>
        </authorList>
    </citation>
    <scope>NUCLEOTIDE SEQUENCE [LARGE SCALE GENOMIC DNA]</scope>
    <source>
        <strain evidence="8 9">YK1-12-2013</strain>
    </source>
</reference>
<dbReference type="InterPro" id="IPR013785">
    <property type="entry name" value="Aldolase_TIM"/>
</dbReference>
<dbReference type="EMBL" id="BDMD01000089">
    <property type="protein sequence ID" value="GBF09718.1"/>
    <property type="molecule type" value="Genomic_DNA"/>
</dbReference>
<proteinExistence type="predicted"/>
<dbReference type="Pfam" id="PF04055">
    <property type="entry name" value="Radical_SAM"/>
    <property type="match status" value="1"/>
</dbReference>
<evidence type="ECO:0000256" key="2">
    <source>
        <dbReference type="ARBA" id="ARBA00022485"/>
    </source>
</evidence>
<dbReference type="PROSITE" id="PS51918">
    <property type="entry name" value="RADICAL_SAM"/>
    <property type="match status" value="1"/>
</dbReference>
<dbReference type="InterPro" id="IPR050377">
    <property type="entry name" value="Radical_SAM_PqqE_MftC-like"/>
</dbReference>
<dbReference type="PIRSF" id="PIRSF037420">
    <property type="entry name" value="PQQ_syn_pqqE"/>
    <property type="match status" value="1"/>
</dbReference>
<dbReference type="SFLD" id="SFLDG01067">
    <property type="entry name" value="SPASM/twitch_domain_containing"/>
    <property type="match status" value="1"/>
</dbReference>
<feature type="domain" description="Radical SAM core" evidence="7">
    <location>
        <begin position="8"/>
        <end position="233"/>
    </location>
</feature>
<evidence type="ECO:0000256" key="4">
    <source>
        <dbReference type="ARBA" id="ARBA00022723"/>
    </source>
</evidence>
<dbReference type="InterPro" id="IPR006638">
    <property type="entry name" value="Elp3/MiaA/NifB-like_rSAM"/>
</dbReference>
<organism evidence="8 9">
    <name type="scientific">Aeropyrum pernix</name>
    <dbReference type="NCBI Taxonomy" id="56636"/>
    <lineage>
        <taxon>Archaea</taxon>
        <taxon>Thermoproteota</taxon>
        <taxon>Thermoprotei</taxon>
        <taxon>Desulfurococcales</taxon>
        <taxon>Desulfurococcaceae</taxon>
        <taxon>Aeropyrum</taxon>
    </lineage>
</organism>
<evidence type="ECO:0000313" key="8">
    <source>
        <dbReference type="EMBL" id="GBF09718.1"/>
    </source>
</evidence>
<keyword evidence="3" id="KW-0949">S-adenosyl-L-methionine</keyword>
<gene>
    <name evidence="8" type="ORF">apy_14430</name>
</gene>
<dbReference type="CDD" id="cd01335">
    <property type="entry name" value="Radical_SAM"/>
    <property type="match status" value="1"/>
</dbReference>
<dbReference type="AlphaFoldDB" id="A0A401HBJ0"/>
<dbReference type="GO" id="GO:0003824">
    <property type="term" value="F:catalytic activity"/>
    <property type="evidence" value="ECO:0007669"/>
    <property type="project" value="InterPro"/>
</dbReference>
<protein>
    <submittedName>
        <fullName evidence="8">PqqE homolog</fullName>
    </submittedName>
</protein>
<dbReference type="Pfam" id="PF13186">
    <property type="entry name" value="SPASM"/>
    <property type="match status" value="1"/>
</dbReference>
<dbReference type="PANTHER" id="PTHR11228:SF34">
    <property type="entry name" value="TUNGSTEN-CONTAINING ALDEHYDE FERREDOXIN OXIDOREDUCTASE COFACTOR MODIFYING PROTEIN"/>
    <property type="match status" value="1"/>
</dbReference>
<accession>A0A401HBJ0</accession>
<dbReference type="Proteomes" id="UP000291213">
    <property type="component" value="Unassembled WGS sequence"/>
</dbReference>
<dbReference type="GO" id="GO:0051539">
    <property type="term" value="F:4 iron, 4 sulfur cluster binding"/>
    <property type="evidence" value="ECO:0007669"/>
    <property type="project" value="UniProtKB-KW"/>
</dbReference>
<dbReference type="Gene3D" id="3.20.20.70">
    <property type="entry name" value="Aldolase class I"/>
    <property type="match status" value="1"/>
</dbReference>
<dbReference type="InterPro" id="IPR058240">
    <property type="entry name" value="rSAM_sf"/>
</dbReference>
<dbReference type="SFLD" id="SFLDS00029">
    <property type="entry name" value="Radical_SAM"/>
    <property type="match status" value="1"/>
</dbReference>
<comment type="caution">
    <text evidence="8">The sequence shown here is derived from an EMBL/GenBank/DDBJ whole genome shotgun (WGS) entry which is preliminary data.</text>
</comment>
<dbReference type="SMART" id="SM00729">
    <property type="entry name" value="Elp3"/>
    <property type="match status" value="1"/>
</dbReference>
<dbReference type="InterPro" id="IPR017200">
    <property type="entry name" value="PqqE-like"/>
</dbReference>
<evidence type="ECO:0000256" key="3">
    <source>
        <dbReference type="ARBA" id="ARBA00022691"/>
    </source>
</evidence>
<dbReference type="SFLD" id="SFLDG01386">
    <property type="entry name" value="main_SPASM_domain-containing"/>
    <property type="match status" value="1"/>
</dbReference>
<evidence type="ECO:0000259" key="7">
    <source>
        <dbReference type="PROSITE" id="PS51918"/>
    </source>
</evidence>
<evidence type="ECO:0000256" key="5">
    <source>
        <dbReference type="ARBA" id="ARBA00023004"/>
    </source>
</evidence>
<dbReference type="PANTHER" id="PTHR11228">
    <property type="entry name" value="RADICAL SAM DOMAIN PROTEIN"/>
    <property type="match status" value="1"/>
</dbReference>
<dbReference type="OrthoDB" id="30736at2157"/>
<keyword evidence="4" id="KW-0479">Metal-binding</keyword>
<dbReference type="NCBIfam" id="TIGR04053">
    <property type="entry name" value="TIGR04053 family radical SAM/SPASM domain-containing protein"/>
    <property type="match status" value="1"/>
</dbReference>
<dbReference type="InterPro" id="IPR023885">
    <property type="entry name" value="4Fe4S-binding_SPASM_dom"/>
</dbReference>
<keyword evidence="5" id="KW-0408">Iron</keyword>
<dbReference type="RefSeq" id="WP_131160656.1">
    <property type="nucleotide sequence ID" value="NZ_BDMD01000089.1"/>
</dbReference>
<keyword evidence="6" id="KW-0411">Iron-sulfur</keyword>
<keyword evidence="2" id="KW-0004">4Fe-4S</keyword>
<evidence type="ECO:0000256" key="1">
    <source>
        <dbReference type="ARBA" id="ARBA00001966"/>
    </source>
</evidence>
<dbReference type="CDD" id="cd21123">
    <property type="entry name" value="SPASM_MftC-like"/>
    <property type="match status" value="1"/>
</dbReference>
<dbReference type="GO" id="GO:0046872">
    <property type="term" value="F:metal ion binding"/>
    <property type="evidence" value="ECO:0007669"/>
    <property type="project" value="UniProtKB-KW"/>
</dbReference>
<dbReference type="InterPro" id="IPR007197">
    <property type="entry name" value="rSAM"/>
</dbReference>
<name>A0A401HBJ0_AERPX</name>